<dbReference type="Gramene" id="CDY59457">
    <property type="protein sequence ID" value="CDY59457"/>
    <property type="gene ID" value="GSBRNA2T00026147001"/>
</dbReference>
<evidence type="ECO:0000313" key="1">
    <source>
        <dbReference type="EMBL" id="CDY59457.1"/>
    </source>
</evidence>
<evidence type="ECO:0000313" key="2">
    <source>
        <dbReference type="Proteomes" id="UP000028999"/>
    </source>
</evidence>
<dbReference type="STRING" id="3708.A0A078J5C8"/>
<dbReference type="SMR" id="A0A078J5C8"/>
<dbReference type="OMA" id="ECICLSH"/>
<dbReference type="SUPFAM" id="SSF48371">
    <property type="entry name" value="ARM repeat"/>
    <property type="match status" value="1"/>
</dbReference>
<dbReference type="Proteomes" id="UP000028999">
    <property type="component" value="Unassembled WGS sequence"/>
</dbReference>
<keyword evidence="2" id="KW-1185">Reference proteome</keyword>
<dbReference type="PANTHER" id="PTHR18034">
    <property type="entry name" value="CELL CYCLE CONTROL PROTEIN CWF22-RELATED"/>
    <property type="match status" value="1"/>
</dbReference>
<protein>
    <submittedName>
        <fullName evidence="1">BnaCnng34910D protein</fullName>
    </submittedName>
</protein>
<dbReference type="AlphaFoldDB" id="A0A078J5C8"/>
<name>A0A078J5C8_BRANA</name>
<dbReference type="EMBL" id="LK033765">
    <property type="protein sequence ID" value="CDY59457.1"/>
    <property type="molecule type" value="Genomic_DNA"/>
</dbReference>
<dbReference type="PaxDb" id="3708-A0A078J5C8"/>
<proteinExistence type="predicted"/>
<sequence length="87" mass="9462">MASPGFTDVFAALVSVINAKFPEVAELLLKRIVSLMTSQVAEEIIALEIVSVLLETPTDDSVEVAVGFVTECGAMLQEKDCMVNYYF</sequence>
<dbReference type="InterPro" id="IPR050781">
    <property type="entry name" value="CWC22_splicing_factor"/>
</dbReference>
<dbReference type="InterPro" id="IPR016024">
    <property type="entry name" value="ARM-type_fold"/>
</dbReference>
<dbReference type="PANTHER" id="PTHR18034:SF3">
    <property type="entry name" value="PRE-MRNA-SPLICING FACTOR CWC22 HOMOLOG"/>
    <property type="match status" value="1"/>
</dbReference>
<accession>A0A078J5C8</accession>
<dbReference type="Gene3D" id="1.25.40.180">
    <property type="match status" value="2"/>
</dbReference>
<reference evidence="1 2" key="1">
    <citation type="journal article" date="2014" name="Science">
        <title>Plant genetics. Early allopolyploid evolution in the post-Neolithic Brassica napus oilseed genome.</title>
        <authorList>
            <person name="Chalhoub B."/>
            <person name="Denoeud F."/>
            <person name="Liu S."/>
            <person name="Parkin I.A."/>
            <person name="Tang H."/>
            <person name="Wang X."/>
            <person name="Chiquet J."/>
            <person name="Belcram H."/>
            <person name="Tong C."/>
            <person name="Samans B."/>
            <person name="Correa M."/>
            <person name="Da Silva C."/>
            <person name="Just J."/>
            <person name="Falentin C."/>
            <person name="Koh C.S."/>
            <person name="Le Clainche I."/>
            <person name="Bernard M."/>
            <person name="Bento P."/>
            <person name="Noel B."/>
            <person name="Labadie K."/>
            <person name="Alberti A."/>
            <person name="Charles M."/>
            <person name="Arnaud D."/>
            <person name="Guo H."/>
            <person name="Daviaud C."/>
            <person name="Alamery S."/>
            <person name="Jabbari K."/>
            <person name="Zhao M."/>
            <person name="Edger P.P."/>
            <person name="Chelaifa H."/>
            <person name="Tack D."/>
            <person name="Lassalle G."/>
            <person name="Mestiri I."/>
            <person name="Schnel N."/>
            <person name="Le Paslier M.C."/>
            <person name="Fan G."/>
            <person name="Renault V."/>
            <person name="Bayer P.E."/>
            <person name="Golicz A.A."/>
            <person name="Manoli S."/>
            <person name="Lee T.H."/>
            <person name="Thi V.H."/>
            <person name="Chalabi S."/>
            <person name="Hu Q."/>
            <person name="Fan C."/>
            <person name="Tollenaere R."/>
            <person name="Lu Y."/>
            <person name="Battail C."/>
            <person name="Shen J."/>
            <person name="Sidebottom C.H."/>
            <person name="Wang X."/>
            <person name="Canaguier A."/>
            <person name="Chauveau A."/>
            <person name="Berard A."/>
            <person name="Deniot G."/>
            <person name="Guan M."/>
            <person name="Liu Z."/>
            <person name="Sun F."/>
            <person name="Lim Y.P."/>
            <person name="Lyons E."/>
            <person name="Town C.D."/>
            <person name="Bancroft I."/>
            <person name="Wang X."/>
            <person name="Meng J."/>
            <person name="Ma J."/>
            <person name="Pires J.C."/>
            <person name="King G.J."/>
            <person name="Brunel D."/>
            <person name="Delourme R."/>
            <person name="Renard M."/>
            <person name="Aury J.M."/>
            <person name="Adams K.L."/>
            <person name="Batley J."/>
            <person name="Snowdon R.J."/>
            <person name="Tost J."/>
            <person name="Edwards D."/>
            <person name="Zhou Y."/>
            <person name="Hua W."/>
            <person name="Sharpe A.G."/>
            <person name="Paterson A.H."/>
            <person name="Guan C."/>
            <person name="Wincker P."/>
        </authorList>
    </citation>
    <scope>NUCLEOTIDE SEQUENCE [LARGE SCALE GENOMIC DNA]</scope>
    <source>
        <strain evidence="2">cv. Darmor-bzh</strain>
    </source>
</reference>
<gene>
    <name evidence="1" type="primary">BnaCnng34910D</name>
    <name evidence="1" type="ORF">GSBRNA2T00026147001</name>
</gene>
<organism evidence="1 2">
    <name type="scientific">Brassica napus</name>
    <name type="common">Rape</name>
    <dbReference type="NCBI Taxonomy" id="3708"/>
    <lineage>
        <taxon>Eukaryota</taxon>
        <taxon>Viridiplantae</taxon>
        <taxon>Streptophyta</taxon>
        <taxon>Embryophyta</taxon>
        <taxon>Tracheophyta</taxon>
        <taxon>Spermatophyta</taxon>
        <taxon>Magnoliopsida</taxon>
        <taxon>eudicotyledons</taxon>
        <taxon>Gunneridae</taxon>
        <taxon>Pentapetalae</taxon>
        <taxon>rosids</taxon>
        <taxon>malvids</taxon>
        <taxon>Brassicales</taxon>
        <taxon>Brassicaceae</taxon>
        <taxon>Brassiceae</taxon>
        <taxon>Brassica</taxon>
    </lineage>
</organism>